<feature type="region of interest" description="Disordered" evidence="1">
    <location>
        <begin position="209"/>
        <end position="291"/>
    </location>
</feature>
<accession>A0A022VV90</accession>
<feature type="region of interest" description="Disordered" evidence="1">
    <location>
        <begin position="484"/>
        <end position="533"/>
    </location>
</feature>
<sequence>MLALERPAREQSYLQQLPMDSSAFNSPLDSLDPQQQALFGAYNNCSSLSCDPYPFMLQQPLALDSPLLYPAKSELRLAPKPSSSPQFLPLSQPGDRYSSISSSASTHSLPSATNSSIGSPYQDQWLDLDVSVGAEQIAMVGEGYPSDFLSNSIDPEMLYASEKFSTPYVDPALLQPMQQSSNFSGVAVSYAEESPYPFISSPAFAPLSPHSPLNISHTPQQPQRSQGASGPQKQEKFDVNPSFVQQNTFSTPRPFQGRRSSISSIHSRPSARTSPTRNEAEEENEKGRCPHPDCGRVFRDLKAHMLTHQSERPEKCPIVTCEYHLKGFARKYDKNRHTLTHYKGTMVCGFCPGSGSAAEKSFNRADVFKRHLTTVHGVDQSAPNGRKKTPPSVPSGKLSSYCQDATGKCSTCTATFSNAQEFYEHLDDCVLRVVQQEEPSEAINSRRLTEVASDEAVRDTMERHMLLESNATQIEDGDDIEEAADKQNDSSNSSVKGSLSKSNSTNSKVTKNRVTTSRRRNNRNNYPPSWSCPNSKMKMKRRLLCLYDGPRRLWKDEMMLDNEFEVRLKLPAGDCMGREAYVTDLDIETLKRSEGVLNATEEEKGPWIKDPNATEGLIGPTAVPVIEHPMKLGDELNIDDLMG</sequence>
<dbReference type="Gene3D" id="3.30.160.60">
    <property type="entry name" value="Classic Zinc Finger"/>
    <property type="match status" value="1"/>
</dbReference>
<dbReference type="SUPFAM" id="SSF57667">
    <property type="entry name" value="beta-beta-alpha zinc fingers"/>
    <property type="match status" value="1"/>
</dbReference>
<dbReference type="InterPro" id="IPR036236">
    <property type="entry name" value="Znf_C2H2_sf"/>
</dbReference>
<feature type="region of interest" description="Disordered" evidence="1">
    <location>
        <begin position="77"/>
        <end position="117"/>
    </location>
</feature>
<feature type="domain" description="C2H2-type" evidence="2">
    <location>
        <begin position="346"/>
        <end position="376"/>
    </location>
</feature>
<dbReference type="OrthoDB" id="6077919at2759"/>
<evidence type="ECO:0000313" key="3">
    <source>
        <dbReference type="EMBL" id="EZF49869.1"/>
    </source>
</evidence>
<evidence type="ECO:0000259" key="2">
    <source>
        <dbReference type="SMART" id="SM00355"/>
    </source>
</evidence>
<evidence type="ECO:0000256" key="1">
    <source>
        <dbReference type="SAM" id="MobiDB-lite"/>
    </source>
</evidence>
<reference evidence="3" key="1">
    <citation type="submission" date="2014-02" db="EMBL/GenBank/DDBJ databases">
        <title>The Genome Sequence of Trichophyton rubrum (morphotype fischeri) CBS 288.86.</title>
        <authorList>
            <consortium name="The Broad Institute Genomics Platform"/>
            <person name="Cuomo C.A."/>
            <person name="White T.C."/>
            <person name="Graser Y."/>
            <person name="Martinez-Rossi N."/>
            <person name="Heitman J."/>
            <person name="Young S.K."/>
            <person name="Zeng Q."/>
            <person name="Gargeya S."/>
            <person name="Abouelleil A."/>
            <person name="Alvarado L."/>
            <person name="Chapman S.B."/>
            <person name="Gainer-Dewar J."/>
            <person name="Goldberg J."/>
            <person name="Griggs A."/>
            <person name="Gujja S."/>
            <person name="Hansen M."/>
            <person name="Howarth C."/>
            <person name="Imamovic A."/>
            <person name="Larimer J."/>
            <person name="Martinez D."/>
            <person name="Murphy C."/>
            <person name="Pearson M.D."/>
            <person name="Persinoti G."/>
            <person name="Poon T."/>
            <person name="Priest M."/>
            <person name="Roberts A.D."/>
            <person name="Saif S."/>
            <person name="Shea T.D."/>
            <person name="Sykes S.N."/>
            <person name="Wortman J."/>
            <person name="Nusbaum C."/>
            <person name="Birren B."/>
        </authorList>
    </citation>
    <scope>NUCLEOTIDE SEQUENCE [LARGE SCALE GENOMIC DNA]</scope>
    <source>
        <strain evidence="3">CBS 288.86</strain>
    </source>
</reference>
<dbReference type="InterPro" id="IPR013087">
    <property type="entry name" value="Znf_C2H2_type"/>
</dbReference>
<name>A0A022VV90_TRIRU</name>
<dbReference type="HOGENOM" id="CLU_017895_1_1_1"/>
<feature type="domain" description="C2H2-type" evidence="2">
    <location>
        <begin position="287"/>
        <end position="308"/>
    </location>
</feature>
<feature type="domain" description="C2H2-type" evidence="2">
    <location>
        <begin position="314"/>
        <end position="341"/>
    </location>
</feature>
<feature type="domain" description="C2H2-type" evidence="2">
    <location>
        <begin position="407"/>
        <end position="427"/>
    </location>
</feature>
<feature type="region of interest" description="Disordered" evidence="1">
    <location>
        <begin position="375"/>
        <end position="397"/>
    </location>
</feature>
<protein>
    <recommendedName>
        <fullName evidence="2">C2H2-type domain-containing protein</fullName>
    </recommendedName>
</protein>
<feature type="compositionally biased region" description="Polar residues" evidence="1">
    <location>
        <begin position="242"/>
        <end position="253"/>
    </location>
</feature>
<dbReference type="SMART" id="SM00355">
    <property type="entry name" value="ZnF_C2H2"/>
    <property type="match status" value="4"/>
</dbReference>
<feature type="compositionally biased region" description="Polar residues" evidence="1">
    <location>
        <begin position="211"/>
        <end position="232"/>
    </location>
</feature>
<dbReference type="Proteomes" id="UP000023758">
    <property type="component" value="Unassembled WGS sequence"/>
</dbReference>
<feature type="compositionally biased region" description="Low complexity" evidence="1">
    <location>
        <begin position="81"/>
        <end position="111"/>
    </location>
</feature>
<feature type="compositionally biased region" description="Low complexity" evidence="1">
    <location>
        <begin position="258"/>
        <end position="272"/>
    </location>
</feature>
<dbReference type="EMBL" id="KK207894">
    <property type="protein sequence ID" value="EZF49869.1"/>
    <property type="molecule type" value="Genomic_DNA"/>
</dbReference>
<proteinExistence type="predicted"/>
<organism evidence="3">
    <name type="scientific">Trichophyton rubrum CBS 288.86</name>
    <dbReference type="NCBI Taxonomy" id="1215330"/>
    <lineage>
        <taxon>Eukaryota</taxon>
        <taxon>Fungi</taxon>
        <taxon>Dikarya</taxon>
        <taxon>Ascomycota</taxon>
        <taxon>Pezizomycotina</taxon>
        <taxon>Eurotiomycetes</taxon>
        <taxon>Eurotiomycetidae</taxon>
        <taxon>Onygenales</taxon>
        <taxon>Arthrodermataceae</taxon>
        <taxon>Trichophyton</taxon>
    </lineage>
</organism>
<gene>
    <name evidence="3" type="ORF">H103_06585</name>
</gene>
<feature type="compositionally biased region" description="Low complexity" evidence="1">
    <location>
        <begin position="490"/>
        <end position="515"/>
    </location>
</feature>
<dbReference type="AlphaFoldDB" id="A0A022VV90"/>